<reference evidence="7" key="1">
    <citation type="submission" date="2017-02" db="EMBL/GenBank/DDBJ databases">
        <authorList>
            <person name="Varghese N."/>
            <person name="Submissions S."/>
        </authorList>
    </citation>
    <scope>NUCLEOTIDE SEQUENCE [LARGE SCALE GENOMIC DNA]</scope>
    <source>
        <strain evidence="7">DSM 15739</strain>
    </source>
</reference>
<feature type="binding site" evidence="5">
    <location>
        <position position="68"/>
    </location>
    <ligand>
        <name>a divalent metal cation</name>
        <dbReference type="ChEBI" id="CHEBI:60240"/>
        <label>1</label>
    </ligand>
</feature>
<dbReference type="SUPFAM" id="SSF102705">
    <property type="entry name" value="NIF3 (NGG1p interacting factor 3)-like"/>
    <property type="match status" value="1"/>
</dbReference>
<dbReference type="PANTHER" id="PTHR13799">
    <property type="entry name" value="NGG1 INTERACTING FACTOR 3"/>
    <property type="match status" value="1"/>
</dbReference>
<evidence type="ECO:0000313" key="7">
    <source>
        <dbReference type="Proteomes" id="UP000189941"/>
    </source>
</evidence>
<gene>
    <name evidence="6" type="ORF">SAMN02746011_01227</name>
</gene>
<dbReference type="OrthoDB" id="9792792at2"/>
<dbReference type="RefSeq" id="WP_078755984.1">
    <property type="nucleotide sequence ID" value="NZ_FUWO01000009.1"/>
</dbReference>
<evidence type="ECO:0000256" key="3">
    <source>
        <dbReference type="ARBA" id="ARBA00022112"/>
    </source>
</evidence>
<feature type="binding site" evidence="5">
    <location>
        <position position="67"/>
    </location>
    <ligand>
        <name>a divalent metal cation</name>
        <dbReference type="ChEBI" id="CHEBI:60240"/>
        <label>1</label>
    </ligand>
</feature>
<organism evidence="6 7">
    <name type="scientific">Globicatella sulfidifaciens DSM 15739</name>
    <dbReference type="NCBI Taxonomy" id="1121925"/>
    <lineage>
        <taxon>Bacteria</taxon>
        <taxon>Bacillati</taxon>
        <taxon>Bacillota</taxon>
        <taxon>Bacilli</taxon>
        <taxon>Lactobacillales</taxon>
        <taxon>Aerococcaceae</taxon>
        <taxon>Globicatella</taxon>
    </lineage>
</organism>
<dbReference type="GO" id="GO:0046872">
    <property type="term" value="F:metal ion binding"/>
    <property type="evidence" value="ECO:0007669"/>
    <property type="project" value="UniProtKB-KW"/>
</dbReference>
<evidence type="ECO:0000256" key="4">
    <source>
        <dbReference type="ARBA" id="ARBA00022723"/>
    </source>
</evidence>
<dbReference type="FunFam" id="3.40.1390.30:FF:000001">
    <property type="entry name" value="GTP cyclohydrolase 1 type 2"/>
    <property type="match status" value="1"/>
</dbReference>
<sequence length="268" mass="29905">MTQVTFQNLIDALNELYPPTLAEDWDPIGLHFGDPKAPVNKIMTTLDVRHAVVDEAIKLGVDTIIAHHPLLFQPIQRFDISSLTNQLYAKLIKHDIKVFAMHTNLDIAHNGMNDWLAEQLGLINIRELDVQATDELPGLGRIGQLATPLSRTALLDLLKSTYQRNELPIIEKTPQESYQTIAIIGGSGSSLMEAVASQDVDVFLTGDITYHTAQALEDIPMMTVDVGHYTESIFAKKAAEVIQLLVNEKQWPVTVQATELNINPFRYE</sequence>
<evidence type="ECO:0000313" key="6">
    <source>
        <dbReference type="EMBL" id="SJZ58645.1"/>
    </source>
</evidence>
<evidence type="ECO:0000256" key="2">
    <source>
        <dbReference type="ARBA" id="ARBA00011643"/>
    </source>
</evidence>
<name>A0A1T4LVD3_9LACT</name>
<dbReference type="EMBL" id="FUWO01000009">
    <property type="protein sequence ID" value="SJZ58645.1"/>
    <property type="molecule type" value="Genomic_DNA"/>
</dbReference>
<feature type="binding site" evidence="5">
    <location>
        <position position="228"/>
    </location>
    <ligand>
        <name>a divalent metal cation</name>
        <dbReference type="ChEBI" id="CHEBI:60240"/>
        <label>1</label>
    </ligand>
</feature>
<feature type="binding site" evidence="5">
    <location>
        <position position="231"/>
    </location>
    <ligand>
        <name>a divalent metal cation</name>
        <dbReference type="ChEBI" id="CHEBI:60240"/>
        <label>1</label>
    </ligand>
</feature>
<accession>A0A1T4LVD3</accession>
<dbReference type="Proteomes" id="UP000189941">
    <property type="component" value="Unassembled WGS sequence"/>
</dbReference>
<dbReference type="NCBIfam" id="TIGR00486">
    <property type="entry name" value="YbgI_SA1388"/>
    <property type="match status" value="1"/>
</dbReference>
<comment type="subunit">
    <text evidence="2">Homohexamer.</text>
</comment>
<protein>
    <recommendedName>
        <fullName evidence="3">GTP cyclohydrolase 1 type 2 homolog</fullName>
    </recommendedName>
</protein>
<comment type="similarity">
    <text evidence="1">Belongs to the GTP cyclohydrolase I type 2/NIF3 family.</text>
</comment>
<dbReference type="STRING" id="1121925.SAMN02746011_01227"/>
<dbReference type="GO" id="GO:0005737">
    <property type="term" value="C:cytoplasm"/>
    <property type="evidence" value="ECO:0007669"/>
    <property type="project" value="TreeGrafter"/>
</dbReference>
<evidence type="ECO:0000256" key="5">
    <source>
        <dbReference type="PIRSR" id="PIRSR602678-1"/>
    </source>
</evidence>
<dbReference type="AlphaFoldDB" id="A0A1T4LVD3"/>
<dbReference type="InterPro" id="IPR036069">
    <property type="entry name" value="DUF34/NIF3_sf"/>
</dbReference>
<evidence type="ECO:0000256" key="1">
    <source>
        <dbReference type="ARBA" id="ARBA00006964"/>
    </source>
</evidence>
<dbReference type="InterPro" id="IPR002678">
    <property type="entry name" value="DUF34/NIF3"/>
</dbReference>
<keyword evidence="4 5" id="KW-0479">Metal-binding</keyword>
<dbReference type="Gene3D" id="3.40.1390.30">
    <property type="entry name" value="NIF3 (NGG1p interacting factor 3)-like"/>
    <property type="match status" value="2"/>
</dbReference>
<feature type="binding site" evidence="5">
    <location>
        <position position="106"/>
    </location>
    <ligand>
        <name>a divalent metal cation</name>
        <dbReference type="ChEBI" id="CHEBI:60240"/>
        <label>1</label>
    </ligand>
</feature>
<dbReference type="PANTHER" id="PTHR13799:SF14">
    <property type="entry name" value="GTP CYCLOHYDROLASE 1 TYPE 2 HOMOLOG"/>
    <property type="match status" value="1"/>
</dbReference>
<proteinExistence type="inferred from homology"/>
<keyword evidence="7" id="KW-1185">Reference proteome</keyword>
<dbReference type="Pfam" id="PF01784">
    <property type="entry name" value="DUF34_NIF3"/>
    <property type="match status" value="1"/>
</dbReference>